<evidence type="ECO:0000313" key="4">
    <source>
        <dbReference type="Proteomes" id="UP001281761"/>
    </source>
</evidence>
<dbReference type="PROSITE" id="PS50015">
    <property type="entry name" value="SAP_B"/>
    <property type="match status" value="1"/>
</dbReference>
<organism evidence="3 4">
    <name type="scientific">Blattamonas nauphoetae</name>
    <dbReference type="NCBI Taxonomy" id="2049346"/>
    <lineage>
        <taxon>Eukaryota</taxon>
        <taxon>Metamonada</taxon>
        <taxon>Preaxostyla</taxon>
        <taxon>Oxymonadida</taxon>
        <taxon>Blattamonas</taxon>
    </lineage>
</organism>
<dbReference type="InterPro" id="IPR011001">
    <property type="entry name" value="Saposin-like"/>
</dbReference>
<gene>
    <name evidence="3" type="ORF">BLNAU_7680</name>
</gene>
<reference evidence="3 4" key="1">
    <citation type="journal article" date="2022" name="bioRxiv">
        <title>Genomics of Preaxostyla Flagellates Illuminates Evolutionary Transitions and the Path Towards Mitochondrial Loss.</title>
        <authorList>
            <person name="Novak L.V.F."/>
            <person name="Treitli S.C."/>
            <person name="Pyrih J."/>
            <person name="Halakuc P."/>
            <person name="Pipaliya S.V."/>
            <person name="Vacek V."/>
            <person name="Brzon O."/>
            <person name="Soukal P."/>
            <person name="Eme L."/>
            <person name="Dacks J.B."/>
            <person name="Karnkowska A."/>
            <person name="Elias M."/>
            <person name="Hampl V."/>
        </authorList>
    </citation>
    <scope>NUCLEOTIDE SEQUENCE [LARGE SCALE GENOMIC DNA]</scope>
    <source>
        <strain evidence="3">NAU3</strain>
        <tissue evidence="3">Gut</tissue>
    </source>
</reference>
<protein>
    <recommendedName>
        <fullName evidence="2">Saposin B-type domain-containing protein</fullName>
    </recommendedName>
</protein>
<dbReference type="EMBL" id="JARBJD010000047">
    <property type="protein sequence ID" value="KAK2957302.1"/>
    <property type="molecule type" value="Genomic_DNA"/>
</dbReference>
<dbReference type="InterPro" id="IPR008139">
    <property type="entry name" value="SaposinB_dom"/>
</dbReference>
<dbReference type="SMART" id="SM00741">
    <property type="entry name" value="SapB"/>
    <property type="match status" value="1"/>
</dbReference>
<name>A0ABQ9Y0N4_9EUKA</name>
<dbReference type="Proteomes" id="UP001281761">
    <property type="component" value="Unassembled WGS sequence"/>
</dbReference>
<sequence>MLSLICFAVLSAFHDDFEEFTQVDYDYIDSEEIFDDELPDFIPANCGICVKLITRASESKKTDKEELRTLLRDEVCKKVSALMRVCYVIADNLLEKAYEELLSGVEPMKTCQKFRYC</sequence>
<evidence type="ECO:0000313" key="3">
    <source>
        <dbReference type="EMBL" id="KAK2957302.1"/>
    </source>
</evidence>
<keyword evidence="1" id="KW-1015">Disulfide bond</keyword>
<comment type="caution">
    <text evidence="3">The sequence shown here is derived from an EMBL/GenBank/DDBJ whole genome shotgun (WGS) entry which is preliminary data.</text>
</comment>
<evidence type="ECO:0000256" key="1">
    <source>
        <dbReference type="ARBA" id="ARBA00023157"/>
    </source>
</evidence>
<evidence type="ECO:0000259" key="2">
    <source>
        <dbReference type="PROSITE" id="PS50015"/>
    </source>
</evidence>
<feature type="domain" description="Saposin B-type" evidence="2">
    <location>
        <begin position="42"/>
        <end position="117"/>
    </location>
</feature>
<proteinExistence type="predicted"/>
<dbReference type="Gene3D" id="1.10.225.10">
    <property type="entry name" value="Saposin-like"/>
    <property type="match status" value="1"/>
</dbReference>
<keyword evidence="4" id="KW-1185">Reference proteome</keyword>
<dbReference type="SUPFAM" id="SSF47862">
    <property type="entry name" value="Saposin"/>
    <property type="match status" value="1"/>
</dbReference>
<accession>A0ABQ9Y0N4</accession>